<dbReference type="RefSeq" id="WP_344072753.1">
    <property type="nucleotide sequence ID" value="NZ_BAAACA010000013.1"/>
</dbReference>
<dbReference type="PANTHER" id="PTHR43877:SF2">
    <property type="entry name" value="AMINOALKYLPHOSPHONATE N-ACETYLTRANSFERASE-RELATED"/>
    <property type="match status" value="1"/>
</dbReference>
<keyword evidence="2" id="KW-0012">Acyltransferase</keyword>
<protein>
    <recommendedName>
        <fullName evidence="3">N-acetyltransferase domain-containing protein</fullName>
    </recommendedName>
</protein>
<evidence type="ECO:0000313" key="5">
    <source>
        <dbReference type="Proteomes" id="UP001500668"/>
    </source>
</evidence>
<accession>A0ABP3QIP9</accession>
<dbReference type="PROSITE" id="PS51186">
    <property type="entry name" value="GNAT"/>
    <property type="match status" value="2"/>
</dbReference>
<dbReference type="Proteomes" id="UP001500668">
    <property type="component" value="Unassembled WGS sequence"/>
</dbReference>
<dbReference type="EMBL" id="BAAACA010000013">
    <property type="protein sequence ID" value="GAA0591721.1"/>
    <property type="molecule type" value="Genomic_DNA"/>
</dbReference>
<sequence length="307" mass="33194">MDNGSAVRAATTEDAEAVCALLNAVDEIEIGAPETALGEVEEDLAKAREAWVAVEGGRAVAYAAILDAGAEGGVDIDHYVLPDRQDAGLVLLELAEGRSRELAAEAGAAEAVVHLHLNATPTMDTALLTARGWRTVRRHHVLTRPIAPAADPLPEPPAGVRLRPCVSEADRRTAHRLHQETFARHFDFRPQGYEEWLRRIAPAAGLDWSLVWIAQTDGLGDAAVLITRDDREGMGWIRTLGVLEQARGNGLASHLLRHAFAVYARRGRDTIGLGVDTENVTGALRLYEAHGMGVHYAVDTWEARLAV</sequence>
<dbReference type="InterPro" id="IPR016181">
    <property type="entry name" value="Acyl_CoA_acyltransferase"/>
</dbReference>
<dbReference type="SUPFAM" id="SSF55729">
    <property type="entry name" value="Acyl-CoA N-acyltransferases (Nat)"/>
    <property type="match status" value="2"/>
</dbReference>
<feature type="domain" description="N-acetyltransferase" evidence="3">
    <location>
        <begin position="160"/>
        <end position="307"/>
    </location>
</feature>
<dbReference type="InterPro" id="IPR000182">
    <property type="entry name" value="GNAT_dom"/>
</dbReference>
<evidence type="ECO:0000256" key="1">
    <source>
        <dbReference type="ARBA" id="ARBA00022679"/>
    </source>
</evidence>
<evidence type="ECO:0000313" key="4">
    <source>
        <dbReference type="EMBL" id="GAA0591721.1"/>
    </source>
</evidence>
<dbReference type="Gene3D" id="3.40.630.30">
    <property type="match status" value="1"/>
</dbReference>
<keyword evidence="5" id="KW-1185">Reference proteome</keyword>
<dbReference type="PANTHER" id="PTHR43877">
    <property type="entry name" value="AMINOALKYLPHOSPHONATE N-ACETYLTRANSFERASE-RELATED-RELATED"/>
    <property type="match status" value="1"/>
</dbReference>
<organism evidence="4 5">
    <name type="scientific">Streptomyces crystallinus</name>
    <dbReference type="NCBI Taxonomy" id="68191"/>
    <lineage>
        <taxon>Bacteria</taxon>
        <taxon>Bacillati</taxon>
        <taxon>Actinomycetota</taxon>
        <taxon>Actinomycetes</taxon>
        <taxon>Kitasatosporales</taxon>
        <taxon>Streptomycetaceae</taxon>
        <taxon>Streptomyces</taxon>
    </lineage>
</organism>
<evidence type="ECO:0000259" key="3">
    <source>
        <dbReference type="PROSITE" id="PS51186"/>
    </source>
</evidence>
<keyword evidence="1" id="KW-0808">Transferase</keyword>
<name>A0ABP3QIP9_9ACTN</name>
<dbReference type="Pfam" id="PF00583">
    <property type="entry name" value="Acetyltransf_1"/>
    <property type="match status" value="1"/>
</dbReference>
<dbReference type="CDD" id="cd04301">
    <property type="entry name" value="NAT_SF"/>
    <property type="match status" value="1"/>
</dbReference>
<reference evidence="5" key="1">
    <citation type="journal article" date="2019" name="Int. J. Syst. Evol. Microbiol.">
        <title>The Global Catalogue of Microorganisms (GCM) 10K type strain sequencing project: providing services to taxonomists for standard genome sequencing and annotation.</title>
        <authorList>
            <consortium name="The Broad Institute Genomics Platform"/>
            <consortium name="The Broad Institute Genome Sequencing Center for Infectious Disease"/>
            <person name="Wu L."/>
            <person name="Ma J."/>
        </authorList>
    </citation>
    <scope>NUCLEOTIDE SEQUENCE [LARGE SCALE GENOMIC DNA]</scope>
    <source>
        <strain evidence="5">JCM 5067</strain>
    </source>
</reference>
<proteinExistence type="predicted"/>
<comment type="caution">
    <text evidence="4">The sequence shown here is derived from an EMBL/GenBank/DDBJ whole genome shotgun (WGS) entry which is preliminary data.</text>
</comment>
<gene>
    <name evidence="4" type="ORF">GCM10010394_21290</name>
</gene>
<feature type="domain" description="N-acetyltransferase" evidence="3">
    <location>
        <begin position="5"/>
        <end position="154"/>
    </location>
</feature>
<dbReference type="InterPro" id="IPR050832">
    <property type="entry name" value="Bact_Acetyltransf"/>
</dbReference>
<evidence type="ECO:0000256" key="2">
    <source>
        <dbReference type="ARBA" id="ARBA00023315"/>
    </source>
</evidence>